<dbReference type="RefSeq" id="WP_203924718.1">
    <property type="nucleotide sequence ID" value="NZ_BONZ01000124.1"/>
</dbReference>
<evidence type="ECO:0000313" key="1">
    <source>
        <dbReference type="EMBL" id="GIH21334.1"/>
    </source>
</evidence>
<organism evidence="1 2">
    <name type="scientific">Rugosimonospora africana</name>
    <dbReference type="NCBI Taxonomy" id="556532"/>
    <lineage>
        <taxon>Bacteria</taxon>
        <taxon>Bacillati</taxon>
        <taxon>Actinomycetota</taxon>
        <taxon>Actinomycetes</taxon>
        <taxon>Micromonosporales</taxon>
        <taxon>Micromonosporaceae</taxon>
        <taxon>Rugosimonospora</taxon>
    </lineage>
</organism>
<gene>
    <name evidence="1" type="ORF">Raf01_95060</name>
</gene>
<evidence type="ECO:0000313" key="2">
    <source>
        <dbReference type="Proteomes" id="UP000642748"/>
    </source>
</evidence>
<reference evidence="1" key="1">
    <citation type="submission" date="2021-01" db="EMBL/GenBank/DDBJ databases">
        <title>Whole genome shotgun sequence of Rugosimonospora africana NBRC 104875.</title>
        <authorList>
            <person name="Komaki H."/>
            <person name="Tamura T."/>
        </authorList>
    </citation>
    <scope>NUCLEOTIDE SEQUENCE</scope>
    <source>
        <strain evidence="1">NBRC 104875</strain>
    </source>
</reference>
<name>A0A8J3R1H5_9ACTN</name>
<dbReference type="EMBL" id="BONZ01000124">
    <property type="protein sequence ID" value="GIH21334.1"/>
    <property type="molecule type" value="Genomic_DNA"/>
</dbReference>
<accession>A0A8J3R1H5</accession>
<sequence>MAIPLARSSEEAQLYMTLNPCSCGQARFPADSMLLSAGDEMLCRYATACPDCGQAREFLFRLPAEPEPRVSRDQVWFGGEHPSELIDAGQWMWVAERYAGLHAADPRQLAPGELPRARADLTFAVAAMDEAAKFVPPGADGVPESAIWSDRGREEYRREPFRFRRSAIDAVREAYRGELARLGQA</sequence>
<dbReference type="AlphaFoldDB" id="A0A8J3R1H5"/>
<keyword evidence="2" id="KW-1185">Reference proteome</keyword>
<proteinExistence type="predicted"/>
<dbReference type="Proteomes" id="UP000642748">
    <property type="component" value="Unassembled WGS sequence"/>
</dbReference>
<comment type="caution">
    <text evidence="1">The sequence shown here is derived from an EMBL/GenBank/DDBJ whole genome shotgun (WGS) entry which is preliminary data.</text>
</comment>
<protein>
    <submittedName>
        <fullName evidence="1">Uncharacterized protein</fullName>
    </submittedName>
</protein>